<evidence type="ECO:0000256" key="8">
    <source>
        <dbReference type="ARBA" id="ARBA00023235"/>
    </source>
</evidence>
<evidence type="ECO:0000259" key="13">
    <source>
        <dbReference type="PROSITE" id="PS51192"/>
    </source>
</evidence>
<proteinExistence type="inferred from homology"/>
<evidence type="ECO:0000313" key="16">
    <source>
        <dbReference type="Proteomes" id="UP000483362"/>
    </source>
</evidence>
<evidence type="ECO:0000256" key="9">
    <source>
        <dbReference type="ARBA" id="ARBA00034617"/>
    </source>
</evidence>
<keyword evidence="4" id="KW-0378">Hydrolase</keyword>
<evidence type="ECO:0000256" key="1">
    <source>
        <dbReference type="ARBA" id="ARBA00005446"/>
    </source>
</evidence>
<dbReference type="FunFam" id="3.40.50.300:FF:001389">
    <property type="entry name" value="ATP-dependent DNA helicase RecQ"/>
    <property type="match status" value="1"/>
</dbReference>
<comment type="catalytic activity">
    <reaction evidence="9">
        <text>Couples ATP hydrolysis with the unwinding of duplex DNA by translocating in the 3'-5' direction.</text>
        <dbReference type="EC" id="5.6.2.4"/>
    </reaction>
</comment>
<gene>
    <name evidence="15" type="ORF">FYJ29_05510</name>
</gene>
<dbReference type="SMART" id="SM00487">
    <property type="entry name" value="DEXDc"/>
    <property type="match status" value="1"/>
</dbReference>
<comment type="caution">
    <text evidence="15">The sequence shown here is derived from an EMBL/GenBank/DDBJ whole genome shotgun (WGS) entry which is preliminary data.</text>
</comment>
<feature type="domain" description="Helicase C-terminal" evidence="14">
    <location>
        <begin position="217"/>
        <end position="363"/>
    </location>
</feature>
<dbReference type="GO" id="GO:0005524">
    <property type="term" value="F:ATP binding"/>
    <property type="evidence" value="ECO:0007669"/>
    <property type="project" value="UniProtKB-KW"/>
</dbReference>
<dbReference type="PANTHER" id="PTHR13710:SF105">
    <property type="entry name" value="ATP-DEPENDENT DNA HELICASE Q1"/>
    <property type="match status" value="1"/>
</dbReference>
<keyword evidence="16" id="KW-1185">Reference proteome</keyword>
<dbReference type="SMART" id="SM00490">
    <property type="entry name" value="HELICc"/>
    <property type="match status" value="1"/>
</dbReference>
<dbReference type="Gene3D" id="3.40.50.300">
    <property type="entry name" value="P-loop containing nucleotide triphosphate hydrolases"/>
    <property type="match status" value="2"/>
</dbReference>
<dbReference type="GO" id="GO:0043138">
    <property type="term" value="F:3'-5' DNA helicase activity"/>
    <property type="evidence" value="ECO:0007669"/>
    <property type="project" value="UniProtKB-EC"/>
</dbReference>
<dbReference type="InterPro" id="IPR001650">
    <property type="entry name" value="Helicase_C-like"/>
</dbReference>
<name>A0A6L5XA22_9BACT</name>
<dbReference type="PROSITE" id="PS51192">
    <property type="entry name" value="HELICASE_ATP_BIND_1"/>
    <property type="match status" value="1"/>
</dbReference>
<evidence type="ECO:0000313" key="15">
    <source>
        <dbReference type="EMBL" id="MSS17220.1"/>
    </source>
</evidence>
<protein>
    <recommendedName>
        <fullName evidence="11">ATP-dependent DNA helicase RecQ</fullName>
        <ecNumber evidence="10">5.6.2.4</ecNumber>
    </recommendedName>
    <alternativeName>
        <fullName evidence="12">DNA 3'-5' helicase RecQ</fullName>
    </alternativeName>
</protein>
<dbReference type="GO" id="GO:0006310">
    <property type="term" value="P:DNA recombination"/>
    <property type="evidence" value="ECO:0007669"/>
    <property type="project" value="InterPro"/>
</dbReference>
<keyword evidence="5 15" id="KW-0347">Helicase</keyword>
<dbReference type="SUPFAM" id="SSF52540">
    <property type="entry name" value="P-loop containing nucleoside triphosphate hydrolases"/>
    <property type="match status" value="1"/>
</dbReference>
<keyword evidence="7" id="KW-0238">DNA-binding</keyword>
<accession>A0A6L5XA22</accession>
<dbReference type="EMBL" id="VULT01000006">
    <property type="protein sequence ID" value="MSS17220.1"/>
    <property type="molecule type" value="Genomic_DNA"/>
</dbReference>
<keyword evidence="6" id="KW-0067">ATP-binding</keyword>
<dbReference type="Proteomes" id="UP000483362">
    <property type="component" value="Unassembled WGS sequence"/>
</dbReference>
<dbReference type="CDD" id="cd17920">
    <property type="entry name" value="DEXHc_RecQ"/>
    <property type="match status" value="1"/>
</dbReference>
<dbReference type="GO" id="GO:0016787">
    <property type="term" value="F:hydrolase activity"/>
    <property type="evidence" value="ECO:0007669"/>
    <property type="project" value="UniProtKB-KW"/>
</dbReference>
<sequence>MDTPLEILKKYWGFDQFRPLQEDIIKSVLDGNDTLGLMPTGGGKSITFQVPALAMQGMALVVTPIISLMKDQVDNLISRRIKATYMHAGLTMAEMRRTYEKCMYGKCKFLYVSPERLMSQSFIDRLKHMPVSLIVVDEAHCISQWGYDFRPSYLHIASIRQYFPRVPVLALTASATPVVVDDIMSQLKFHKPCVFRKSFSRPNLTYVVRHTAEKYAELVHIVQSVPGSAIVYVRSRRRTREISDELMRNGINADFYHAGLNIEDKEAKQTRWKNDELRVIVATNAFGMGIDKPDVRLVIHVDVPSSLEEYYQEAGRAGRDGRRSYAVLLTTPTDRGKLHRHLTEAFPDKDFIKKTYQRVGDFLGVAVGEGYQKVYEFNFNLFCRVFKLPVIATHNALKILTQAGYIEFVEEIETQSRVLIIAQKEDLYHIESENPYVDRVLQALLRTYSGLFSDYVFINESVLEFRFGIMQQDIYEALIELTHMHILHYVPRKRTPYIIYTTSREEPKYLLLPKAVYEEQRQKLSERIEAVINYAFNDNVCRERQLLTYFGERVDNDCGHCDVCIARRKHSDHSPQDVQDGILYMSQVKPRRLEEFVNTLSFPQEEVLATLSSLVDEGLVIHKSDDTYVNPKPLK</sequence>
<evidence type="ECO:0000259" key="14">
    <source>
        <dbReference type="PROSITE" id="PS51194"/>
    </source>
</evidence>
<dbReference type="InterPro" id="IPR002464">
    <property type="entry name" value="DNA/RNA_helicase_DEAH_CS"/>
</dbReference>
<evidence type="ECO:0000256" key="4">
    <source>
        <dbReference type="ARBA" id="ARBA00022801"/>
    </source>
</evidence>
<keyword evidence="8" id="KW-0413">Isomerase</keyword>
<dbReference type="Pfam" id="PF16124">
    <property type="entry name" value="RecQ_Zn_bind"/>
    <property type="match status" value="1"/>
</dbReference>
<keyword evidence="2" id="KW-0479">Metal-binding</keyword>
<evidence type="ECO:0000256" key="6">
    <source>
        <dbReference type="ARBA" id="ARBA00022840"/>
    </source>
</evidence>
<dbReference type="RefSeq" id="WP_154326529.1">
    <property type="nucleotide sequence ID" value="NZ_CP045696.1"/>
</dbReference>
<feature type="domain" description="Helicase ATP-binding" evidence="13">
    <location>
        <begin position="25"/>
        <end position="193"/>
    </location>
</feature>
<evidence type="ECO:0000256" key="3">
    <source>
        <dbReference type="ARBA" id="ARBA00022741"/>
    </source>
</evidence>
<evidence type="ECO:0000256" key="11">
    <source>
        <dbReference type="ARBA" id="ARBA00044535"/>
    </source>
</evidence>
<dbReference type="GO" id="GO:0005737">
    <property type="term" value="C:cytoplasm"/>
    <property type="evidence" value="ECO:0007669"/>
    <property type="project" value="TreeGrafter"/>
</dbReference>
<dbReference type="InterPro" id="IPR011545">
    <property type="entry name" value="DEAD/DEAH_box_helicase_dom"/>
</dbReference>
<dbReference type="InterPro" id="IPR032284">
    <property type="entry name" value="RecQ_Zn-bd"/>
</dbReference>
<evidence type="ECO:0000256" key="10">
    <source>
        <dbReference type="ARBA" id="ARBA00034808"/>
    </source>
</evidence>
<dbReference type="GO" id="GO:0030894">
    <property type="term" value="C:replisome"/>
    <property type="evidence" value="ECO:0007669"/>
    <property type="project" value="TreeGrafter"/>
</dbReference>
<dbReference type="Gene3D" id="1.10.10.10">
    <property type="entry name" value="Winged helix-like DNA-binding domain superfamily/Winged helix DNA-binding domain"/>
    <property type="match status" value="1"/>
</dbReference>
<dbReference type="GO" id="GO:0043590">
    <property type="term" value="C:bacterial nucleoid"/>
    <property type="evidence" value="ECO:0007669"/>
    <property type="project" value="TreeGrafter"/>
</dbReference>
<evidence type="ECO:0000256" key="12">
    <source>
        <dbReference type="ARBA" id="ARBA00044550"/>
    </source>
</evidence>
<dbReference type="InterPro" id="IPR027417">
    <property type="entry name" value="P-loop_NTPase"/>
</dbReference>
<dbReference type="GO" id="GO:0009378">
    <property type="term" value="F:four-way junction helicase activity"/>
    <property type="evidence" value="ECO:0007669"/>
    <property type="project" value="TreeGrafter"/>
</dbReference>
<dbReference type="NCBIfam" id="TIGR00614">
    <property type="entry name" value="recQ_fam"/>
    <property type="match status" value="1"/>
</dbReference>
<dbReference type="GO" id="GO:0003677">
    <property type="term" value="F:DNA binding"/>
    <property type="evidence" value="ECO:0007669"/>
    <property type="project" value="UniProtKB-KW"/>
</dbReference>
<dbReference type="PANTHER" id="PTHR13710">
    <property type="entry name" value="DNA HELICASE RECQ FAMILY MEMBER"/>
    <property type="match status" value="1"/>
</dbReference>
<evidence type="ECO:0000256" key="5">
    <source>
        <dbReference type="ARBA" id="ARBA00022806"/>
    </source>
</evidence>
<dbReference type="Pfam" id="PF00271">
    <property type="entry name" value="Helicase_C"/>
    <property type="match status" value="1"/>
</dbReference>
<reference evidence="15 16" key="1">
    <citation type="submission" date="2019-08" db="EMBL/GenBank/DDBJ databases">
        <title>In-depth cultivation of the pig gut microbiome towards novel bacterial diversity and tailored functional studies.</title>
        <authorList>
            <person name="Wylensek D."/>
            <person name="Hitch T.C.A."/>
            <person name="Clavel T."/>
        </authorList>
    </citation>
    <scope>NUCLEOTIDE SEQUENCE [LARGE SCALE GENOMIC DNA]</scope>
    <source>
        <strain evidence="15 16">Oil-RF-744-WCA-WT-10</strain>
    </source>
</reference>
<dbReference type="InterPro" id="IPR014001">
    <property type="entry name" value="Helicase_ATP-bd"/>
</dbReference>
<evidence type="ECO:0000256" key="2">
    <source>
        <dbReference type="ARBA" id="ARBA00022723"/>
    </source>
</evidence>
<dbReference type="PROSITE" id="PS00690">
    <property type="entry name" value="DEAH_ATP_HELICASE"/>
    <property type="match status" value="1"/>
</dbReference>
<evidence type="ECO:0000256" key="7">
    <source>
        <dbReference type="ARBA" id="ARBA00023125"/>
    </source>
</evidence>
<dbReference type="Pfam" id="PF00270">
    <property type="entry name" value="DEAD"/>
    <property type="match status" value="1"/>
</dbReference>
<dbReference type="GO" id="GO:0006281">
    <property type="term" value="P:DNA repair"/>
    <property type="evidence" value="ECO:0007669"/>
    <property type="project" value="TreeGrafter"/>
</dbReference>
<organism evidence="15 16">
    <name type="scientific">Sodaliphilus pleomorphus</name>
    <dbReference type="NCBI Taxonomy" id="2606626"/>
    <lineage>
        <taxon>Bacteria</taxon>
        <taxon>Pseudomonadati</taxon>
        <taxon>Bacteroidota</taxon>
        <taxon>Bacteroidia</taxon>
        <taxon>Bacteroidales</taxon>
        <taxon>Muribaculaceae</taxon>
        <taxon>Sodaliphilus</taxon>
    </lineage>
</organism>
<dbReference type="EC" id="5.6.2.4" evidence="10"/>
<dbReference type="InterPro" id="IPR004589">
    <property type="entry name" value="DNA_helicase_ATP-dep_RecQ"/>
</dbReference>
<dbReference type="InterPro" id="IPR036388">
    <property type="entry name" value="WH-like_DNA-bd_sf"/>
</dbReference>
<dbReference type="AlphaFoldDB" id="A0A6L5XA22"/>
<dbReference type="PROSITE" id="PS51194">
    <property type="entry name" value="HELICASE_CTER"/>
    <property type="match status" value="1"/>
</dbReference>
<keyword evidence="3" id="KW-0547">Nucleotide-binding</keyword>
<comment type="similarity">
    <text evidence="1">Belongs to the helicase family. RecQ subfamily.</text>
</comment>
<dbReference type="GO" id="GO:0046872">
    <property type="term" value="F:metal ion binding"/>
    <property type="evidence" value="ECO:0007669"/>
    <property type="project" value="UniProtKB-KW"/>
</dbReference>